<dbReference type="OrthoDB" id="3267855at2759"/>
<organism evidence="2 3">
    <name type="scientific">Tricholomella constricta</name>
    <dbReference type="NCBI Taxonomy" id="117010"/>
    <lineage>
        <taxon>Eukaryota</taxon>
        <taxon>Fungi</taxon>
        <taxon>Dikarya</taxon>
        <taxon>Basidiomycota</taxon>
        <taxon>Agaricomycotina</taxon>
        <taxon>Agaricomycetes</taxon>
        <taxon>Agaricomycetidae</taxon>
        <taxon>Agaricales</taxon>
        <taxon>Tricholomatineae</taxon>
        <taxon>Lyophyllaceae</taxon>
        <taxon>Tricholomella</taxon>
    </lineage>
</organism>
<feature type="transmembrane region" description="Helical" evidence="1">
    <location>
        <begin position="50"/>
        <end position="73"/>
    </location>
</feature>
<sequence length="217" mass="24271">MAASNLERTNIRFILSIIHVPVIRCKSNSSLPIGLPPVLMVSVMQIYDPFPWIVVGALLTLLTCVLEITSAILTTIRGVQALRISGMPRTPRNGFVFLVHEQGVLYFCVTSMFTLASLIIGVIIPGGFFQRLLSAFTLPVSGLLTARFFLHIRRWEDKYATRRTTDDPLTSTNIEFTTIMTSIWSLADEFGDDPVFLVGQEMDRGRAEDAYDMHDLS</sequence>
<evidence type="ECO:0000256" key="1">
    <source>
        <dbReference type="SAM" id="Phobius"/>
    </source>
</evidence>
<feature type="transmembrane region" description="Helical" evidence="1">
    <location>
        <begin position="132"/>
        <end position="150"/>
    </location>
</feature>
<dbReference type="EMBL" id="JAACJP010000014">
    <property type="protein sequence ID" value="KAF5380017.1"/>
    <property type="molecule type" value="Genomic_DNA"/>
</dbReference>
<keyword evidence="1" id="KW-1133">Transmembrane helix</keyword>
<keyword evidence="1" id="KW-0472">Membrane</keyword>
<accession>A0A8H5M434</accession>
<keyword evidence="1" id="KW-0812">Transmembrane</keyword>
<dbReference type="AlphaFoldDB" id="A0A8H5M434"/>
<dbReference type="Proteomes" id="UP000565441">
    <property type="component" value="Unassembled WGS sequence"/>
</dbReference>
<comment type="caution">
    <text evidence="2">The sequence shown here is derived from an EMBL/GenBank/DDBJ whole genome shotgun (WGS) entry which is preliminary data.</text>
</comment>
<name>A0A8H5M434_9AGAR</name>
<gene>
    <name evidence="2" type="ORF">D9615_006291</name>
</gene>
<evidence type="ECO:0000313" key="3">
    <source>
        <dbReference type="Proteomes" id="UP000565441"/>
    </source>
</evidence>
<feature type="transmembrane region" description="Helical" evidence="1">
    <location>
        <begin position="104"/>
        <end position="126"/>
    </location>
</feature>
<reference evidence="2 3" key="1">
    <citation type="journal article" date="2020" name="ISME J.">
        <title>Uncovering the hidden diversity of litter-decomposition mechanisms in mushroom-forming fungi.</title>
        <authorList>
            <person name="Floudas D."/>
            <person name="Bentzer J."/>
            <person name="Ahren D."/>
            <person name="Johansson T."/>
            <person name="Persson P."/>
            <person name="Tunlid A."/>
        </authorList>
    </citation>
    <scope>NUCLEOTIDE SEQUENCE [LARGE SCALE GENOMIC DNA]</scope>
    <source>
        <strain evidence="2 3">CBS 661.87</strain>
    </source>
</reference>
<keyword evidence="3" id="KW-1185">Reference proteome</keyword>
<proteinExistence type="predicted"/>
<evidence type="ECO:0000313" key="2">
    <source>
        <dbReference type="EMBL" id="KAF5380017.1"/>
    </source>
</evidence>
<protein>
    <submittedName>
        <fullName evidence="2">Uncharacterized protein</fullName>
    </submittedName>
</protein>